<gene>
    <name evidence="1" type="ORF">PSI22_09585</name>
</gene>
<dbReference type="Proteomes" id="UP001214757">
    <property type="component" value="Unassembled WGS sequence"/>
</dbReference>
<reference evidence="1 2" key="1">
    <citation type="submission" date="2023-02" db="EMBL/GenBank/DDBJ databases">
        <title>Entomopathogenic bacteria.</title>
        <authorList>
            <person name="Machado R.A."/>
        </authorList>
    </citation>
    <scope>NUCLEOTIDE SEQUENCE [LARGE SCALE GENOMIC DNA]</scope>
    <source>
        <strain evidence="1 2">XENO-7</strain>
    </source>
</reference>
<dbReference type="EMBL" id="JAQRFO010000017">
    <property type="protein sequence ID" value="MDC9621882.1"/>
    <property type="molecule type" value="Genomic_DNA"/>
</dbReference>
<proteinExistence type="predicted"/>
<organism evidence="1 2">
    <name type="scientific">Xenorhabdus aichiensis</name>
    <dbReference type="NCBI Taxonomy" id="3025874"/>
    <lineage>
        <taxon>Bacteria</taxon>
        <taxon>Pseudomonadati</taxon>
        <taxon>Pseudomonadota</taxon>
        <taxon>Gammaproteobacteria</taxon>
        <taxon>Enterobacterales</taxon>
        <taxon>Morganellaceae</taxon>
        <taxon>Xenorhabdus</taxon>
    </lineage>
</organism>
<dbReference type="RefSeq" id="WP_273579544.1">
    <property type="nucleotide sequence ID" value="NZ_JAQRFO010000017.1"/>
</dbReference>
<accession>A0ABT5M6R3</accession>
<sequence>MLEESYHEIRHFKALANDLGIDKSLATTIDQHMQQKWIALNIRHNSNN</sequence>
<protein>
    <submittedName>
        <fullName evidence="1">Uncharacterized protein</fullName>
    </submittedName>
</protein>
<comment type="caution">
    <text evidence="1">The sequence shown here is derived from an EMBL/GenBank/DDBJ whole genome shotgun (WGS) entry which is preliminary data.</text>
</comment>
<name>A0ABT5M6R3_9GAMM</name>
<evidence type="ECO:0000313" key="2">
    <source>
        <dbReference type="Proteomes" id="UP001214757"/>
    </source>
</evidence>
<evidence type="ECO:0000313" key="1">
    <source>
        <dbReference type="EMBL" id="MDC9621882.1"/>
    </source>
</evidence>
<keyword evidence="2" id="KW-1185">Reference proteome</keyword>